<dbReference type="SUPFAM" id="SSF50729">
    <property type="entry name" value="PH domain-like"/>
    <property type="match status" value="1"/>
</dbReference>
<dbReference type="GO" id="GO:0005802">
    <property type="term" value="C:trans-Golgi network"/>
    <property type="evidence" value="ECO:0007669"/>
    <property type="project" value="TreeGrafter"/>
</dbReference>
<evidence type="ECO:0000256" key="2">
    <source>
        <dbReference type="SAM" id="MobiDB-lite"/>
    </source>
</evidence>
<gene>
    <name evidence="4" type="ORF">Ctob_004420</name>
</gene>
<dbReference type="Proteomes" id="UP000037460">
    <property type="component" value="Unassembled WGS sequence"/>
</dbReference>
<protein>
    <recommendedName>
        <fullName evidence="3">PH domain-containing protein</fullName>
    </recommendedName>
</protein>
<dbReference type="InterPro" id="IPR001849">
    <property type="entry name" value="PH_domain"/>
</dbReference>
<dbReference type="GO" id="GO:0005769">
    <property type="term" value="C:early endosome"/>
    <property type="evidence" value="ECO:0007669"/>
    <property type="project" value="TreeGrafter"/>
</dbReference>
<dbReference type="GO" id="GO:0055037">
    <property type="term" value="C:recycling endosome"/>
    <property type="evidence" value="ECO:0007669"/>
    <property type="project" value="TreeGrafter"/>
</dbReference>
<accession>A0A0M0JJY2</accession>
<proteinExistence type="predicted"/>
<feature type="region of interest" description="Disordered" evidence="2">
    <location>
        <begin position="1"/>
        <end position="23"/>
    </location>
</feature>
<dbReference type="Gene3D" id="1.20.5.110">
    <property type="match status" value="1"/>
</dbReference>
<dbReference type="SMART" id="SM00233">
    <property type="entry name" value="PH"/>
    <property type="match status" value="1"/>
</dbReference>
<evidence type="ECO:0000313" key="5">
    <source>
        <dbReference type="Proteomes" id="UP000037460"/>
    </source>
</evidence>
<dbReference type="PROSITE" id="PS50003">
    <property type="entry name" value="PH_DOMAIN"/>
    <property type="match status" value="1"/>
</dbReference>
<reference evidence="5" key="1">
    <citation type="journal article" date="2015" name="PLoS Genet.">
        <title>Genome Sequence and Transcriptome Analyses of Chrysochromulina tobin: Metabolic Tools for Enhanced Algal Fitness in the Prominent Order Prymnesiales (Haptophyceae).</title>
        <authorList>
            <person name="Hovde B.T."/>
            <person name="Deodato C.R."/>
            <person name="Hunsperger H.M."/>
            <person name="Ryken S.A."/>
            <person name="Yost W."/>
            <person name="Jha R.K."/>
            <person name="Patterson J."/>
            <person name="Monnat R.J. Jr."/>
            <person name="Barlow S.B."/>
            <person name="Starkenburg S.R."/>
            <person name="Cattolico R.A."/>
        </authorList>
    </citation>
    <scope>NUCLEOTIDE SEQUENCE</scope>
    <source>
        <strain evidence="5">CCMP291</strain>
    </source>
</reference>
<dbReference type="Pfam" id="PF00169">
    <property type="entry name" value="PH"/>
    <property type="match status" value="1"/>
</dbReference>
<evidence type="ECO:0000313" key="4">
    <source>
        <dbReference type="EMBL" id="KOO26901.1"/>
    </source>
</evidence>
<dbReference type="OrthoDB" id="19261at2759"/>
<comment type="caution">
    <text evidence="4">The sequence shown here is derived from an EMBL/GenBank/DDBJ whole genome shotgun (WGS) entry which is preliminary data.</text>
</comment>
<feature type="domain" description="PH" evidence="3">
    <location>
        <begin position="2"/>
        <end position="98"/>
    </location>
</feature>
<keyword evidence="5" id="KW-1185">Reference proteome</keyword>
<feature type="compositionally biased region" description="Low complexity" evidence="2">
    <location>
        <begin position="10"/>
        <end position="21"/>
    </location>
</feature>
<dbReference type="SUPFAM" id="SSF58038">
    <property type="entry name" value="SNARE fusion complex"/>
    <property type="match status" value="1"/>
</dbReference>
<keyword evidence="1" id="KW-0597">Phosphoprotein</keyword>
<dbReference type="GO" id="GO:0001881">
    <property type="term" value="P:receptor recycling"/>
    <property type="evidence" value="ECO:0007669"/>
    <property type="project" value="TreeGrafter"/>
</dbReference>
<evidence type="ECO:0000256" key="1">
    <source>
        <dbReference type="ARBA" id="ARBA00022553"/>
    </source>
</evidence>
<dbReference type="PANTHER" id="PTHR22902:SF27">
    <property type="entry name" value="PLECKSTRIN HOMOLOGY DOMAIN-CONTAINING FAMILY A MEMBER 3"/>
    <property type="match status" value="1"/>
</dbReference>
<dbReference type="GO" id="GO:0042147">
    <property type="term" value="P:retrograde transport, endosome to Golgi"/>
    <property type="evidence" value="ECO:0007669"/>
    <property type="project" value="TreeGrafter"/>
</dbReference>
<dbReference type="GO" id="GO:0007032">
    <property type="term" value="P:endosome organization"/>
    <property type="evidence" value="ECO:0007669"/>
    <property type="project" value="TreeGrafter"/>
</dbReference>
<dbReference type="AlphaFoldDB" id="A0A0M0JJY2"/>
<dbReference type="GO" id="GO:0005829">
    <property type="term" value="C:cytosol"/>
    <property type="evidence" value="ECO:0007669"/>
    <property type="project" value="GOC"/>
</dbReference>
<dbReference type="PANTHER" id="PTHR22902">
    <property type="entry name" value="SESQUIPEDALIAN"/>
    <property type="match status" value="1"/>
</dbReference>
<dbReference type="EMBL" id="JWZX01002786">
    <property type="protein sequence ID" value="KOO26901.1"/>
    <property type="molecule type" value="Genomic_DNA"/>
</dbReference>
<dbReference type="InterPro" id="IPR045188">
    <property type="entry name" value="Boi1/Boi2-like"/>
</dbReference>
<sequence length="235" mass="25351">MAELHSGYLEKSSVNKSSGKSSGEKYDRRFFKLTDGMLSWYNSKSDKEPAGFLDINGGSVELDGVVMALITDERTIVLRASTAHELAEWVRKLAMAGCEGGAAASIGDGSSSNPFADGAWGASAAAPSAAPYGTGKHAHSKYIKEQLRKGEHKNDSELKAIEKQVVSTEDAVDAAQIRILRTAVQTRDVGAKTLQQLEEQGVQMKRIQAEQANLGTNLHNADKVISRMRGPLRFT</sequence>
<dbReference type="InterPro" id="IPR011993">
    <property type="entry name" value="PH-like_dom_sf"/>
</dbReference>
<evidence type="ECO:0000259" key="3">
    <source>
        <dbReference type="PROSITE" id="PS50003"/>
    </source>
</evidence>
<organism evidence="4 5">
    <name type="scientific">Chrysochromulina tobinii</name>
    <dbReference type="NCBI Taxonomy" id="1460289"/>
    <lineage>
        <taxon>Eukaryota</taxon>
        <taxon>Haptista</taxon>
        <taxon>Haptophyta</taxon>
        <taxon>Prymnesiophyceae</taxon>
        <taxon>Prymnesiales</taxon>
        <taxon>Chrysochromulinaceae</taxon>
        <taxon>Chrysochromulina</taxon>
    </lineage>
</organism>
<name>A0A0M0JJY2_9EUKA</name>
<dbReference type="Gene3D" id="2.30.29.30">
    <property type="entry name" value="Pleckstrin-homology domain (PH domain)/Phosphotyrosine-binding domain (PTB)"/>
    <property type="match status" value="1"/>
</dbReference>